<dbReference type="InterPro" id="IPR025714">
    <property type="entry name" value="Methyltranfer_dom"/>
</dbReference>
<name>A0ABX1Y1A5_9BACL</name>
<sequence>MTNNDLNSQDYWNERFVKDWDSKGGRNQTSYFVNLALKLIPSPILNVIQKKNLSVLDWGCAEGDGTVVLAKQLSSSNVFGLDFAEAAISKAKSHYSNITFFDGKLENYDNVYDVIFTSNCLEHYENPIDWMHYLSKWTKELLIILIPFQEYERIDEHFSTFDYLNIALSINNLQLLYHKVVPTEPSYWPGKQILLIYANKDSSIYDELTLDIFQPTEHEENLLEETVNKLTAEVEKRDNIISFISKENETNTEWISIAKEEVEKREISITFLKNEIEEKNKWIENITEEVRKRDESVSYLQAEIKAKDEWIKKLQEEVSKRDESVAILKQEIDSLMQIKQVEDQ</sequence>
<protein>
    <submittedName>
        <fullName evidence="3">Methyltransferase domain-containing protein</fullName>
    </submittedName>
</protein>
<evidence type="ECO:0000256" key="1">
    <source>
        <dbReference type="SAM" id="Coils"/>
    </source>
</evidence>
<feature type="domain" description="Methyltransferase" evidence="2">
    <location>
        <begin position="50"/>
        <end position="140"/>
    </location>
</feature>
<dbReference type="Gene3D" id="3.40.50.150">
    <property type="entry name" value="Vaccinia Virus protein VP39"/>
    <property type="match status" value="1"/>
</dbReference>
<keyword evidence="1" id="KW-0175">Coiled coil</keyword>
<dbReference type="SUPFAM" id="SSF53335">
    <property type="entry name" value="S-adenosyl-L-methionine-dependent methyltransferases"/>
    <property type="match status" value="1"/>
</dbReference>
<dbReference type="InterPro" id="IPR029063">
    <property type="entry name" value="SAM-dependent_MTases_sf"/>
</dbReference>
<evidence type="ECO:0000313" key="4">
    <source>
        <dbReference type="Proteomes" id="UP000616779"/>
    </source>
</evidence>
<comment type="caution">
    <text evidence="3">The sequence shown here is derived from an EMBL/GenBank/DDBJ whole genome shotgun (WGS) entry which is preliminary data.</text>
</comment>
<dbReference type="GO" id="GO:0032259">
    <property type="term" value="P:methylation"/>
    <property type="evidence" value="ECO:0007669"/>
    <property type="project" value="UniProtKB-KW"/>
</dbReference>
<keyword evidence="3" id="KW-0808">Transferase</keyword>
<proteinExistence type="predicted"/>
<evidence type="ECO:0000313" key="3">
    <source>
        <dbReference type="EMBL" id="NOU73891.1"/>
    </source>
</evidence>
<gene>
    <name evidence="3" type="ORF">GC098_21235</name>
</gene>
<keyword evidence="4" id="KW-1185">Reference proteome</keyword>
<evidence type="ECO:0000259" key="2">
    <source>
        <dbReference type="Pfam" id="PF13847"/>
    </source>
</evidence>
<accession>A0ABX1Y1A5</accession>
<dbReference type="Gene3D" id="1.20.5.170">
    <property type="match status" value="1"/>
</dbReference>
<feature type="coiled-coil region" evidence="1">
    <location>
        <begin position="269"/>
        <end position="331"/>
    </location>
</feature>
<dbReference type="Proteomes" id="UP000616779">
    <property type="component" value="Unassembled WGS sequence"/>
</dbReference>
<dbReference type="EMBL" id="WHOA01000143">
    <property type="protein sequence ID" value="NOU73891.1"/>
    <property type="molecule type" value="Genomic_DNA"/>
</dbReference>
<dbReference type="RefSeq" id="WP_171645301.1">
    <property type="nucleotide sequence ID" value="NZ_WHOA01000143.1"/>
</dbReference>
<reference evidence="3 4" key="1">
    <citation type="submission" date="2019-10" db="EMBL/GenBank/DDBJ databases">
        <title>Description of Paenibacillus terrestris sp. nov.</title>
        <authorList>
            <person name="Carlier A."/>
            <person name="Qi S."/>
        </authorList>
    </citation>
    <scope>NUCLEOTIDE SEQUENCE [LARGE SCALE GENOMIC DNA]</scope>
    <source>
        <strain evidence="3 4">LMG 31458</strain>
    </source>
</reference>
<dbReference type="Pfam" id="PF13847">
    <property type="entry name" value="Methyltransf_31"/>
    <property type="match status" value="1"/>
</dbReference>
<organism evidence="3 4">
    <name type="scientific">Paenibacillus phytorum</name>
    <dbReference type="NCBI Taxonomy" id="2654977"/>
    <lineage>
        <taxon>Bacteria</taxon>
        <taxon>Bacillati</taxon>
        <taxon>Bacillota</taxon>
        <taxon>Bacilli</taxon>
        <taxon>Bacillales</taxon>
        <taxon>Paenibacillaceae</taxon>
        <taxon>Paenibacillus</taxon>
    </lineage>
</organism>
<dbReference type="GO" id="GO:0008168">
    <property type="term" value="F:methyltransferase activity"/>
    <property type="evidence" value="ECO:0007669"/>
    <property type="project" value="UniProtKB-KW"/>
</dbReference>
<keyword evidence="3" id="KW-0489">Methyltransferase</keyword>